<dbReference type="RefSeq" id="WP_422865384.1">
    <property type="nucleotide sequence ID" value="NZ_JAMSKV010000017.1"/>
</dbReference>
<gene>
    <name evidence="1" type="ORF">NFI95_15730</name>
</gene>
<sequence length="61" mass="6432">MQGLYMKAVFAVIAGALVILAVENVPFMSSAHAQYGITRVAIAQIGPFAVTSDALPVRVQQ</sequence>
<reference evidence="1 2" key="1">
    <citation type="submission" date="2022-06" db="EMBL/GenBank/DDBJ databases">
        <title>Endosaccharibacter gen. nov., sp. nov., endophytic bacteria isolated from sugarcane.</title>
        <authorList>
            <person name="Pitiwittayakul N."/>
            <person name="Yukphan P."/>
            <person name="Charoenyingcharoen P."/>
            <person name="Tanasupawat S."/>
        </authorList>
    </citation>
    <scope>NUCLEOTIDE SEQUENCE [LARGE SCALE GENOMIC DNA]</scope>
    <source>
        <strain evidence="1 2">KSS8</strain>
    </source>
</reference>
<name>A0ABT1WAH6_9PROT</name>
<protein>
    <submittedName>
        <fullName evidence="1">Uncharacterized protein</fullName>
    </submittedName>
</protein>
<accession>A0ABT1WAH6</accession>
<dbReference type="EMBL" id="JAMSKV010000017">
    <property type="protein sequence ID" value="MCQ8279895.1"/>
    <property type="molecule type" value="Genomic_DNA"/>
</dbReference>
<evidence type="ECO:0000313" key="1">
    <source>
        <dbReference type="EMBL" id="MCQ8279895.1"/>
    </source>
</evidence>
<proteinExistence type="predicted"/>
<dbReference type="Proteomes" id="UP001524587">
    <property type="component" value="Unassembled WGS sequence"/>
</dbReference>
<evidence type="ECO:0000313" key="2">
    <source>
        <dbReference type="Proteomes" id="UP001524587"/>
    </source>
</evidence>
<comment type="caution">
    <text evidence="1">The sequence shown here is derived from an EMBL/GenBank/DDBJ whole genome shotgun (WGS) entry which is preliminary data.</text>
</comment>
<organism evidence="1 2">
    <name type="scientific">Endosaccharibacter trunci</name>
    <dbReference type="NCBI Taxonomy" id="2812733"/>
    <lineage>
        <taxon>Bacteria</taxon>
        <taxon>Pseudomonadati</taxon>
        <taxon>Pseudomonadota</taxon>
        <taxon>Alphaproteobacteria</taxon>
        <taxon>Acetobacterales</taxon>
        <taxon>Acetobacteraceae</taxon>
        <taxon>Endosaccharibacter</taxon>
    </lineage>
</organism>
<keyword evidence="2" id="KW-1185">Reference proteome</keyword>